<dbReference type="AlphaFoldDB" id="A0A126QYX4"/>
<sequence>MVEVSSLYDLDIYTLAGQYVGQVHDVVLNIRYGTISRLQVKALEPERKSAGFRDIFRGGFQFVPEEEVGRTFQEGLLNIEFDRVTAIGDIMLIDPQDLKRPKPPVTGEEMSIRPKPEPVREAPKEAPVEAPIPGQQ</sequence>
<dbReference type="Pfam" id="PF05239">
    <property type="entry name" value="PRC"/>
    <property type="match status" value="1"/>
</dbReference>
<gene>
    <name evidence="3" type="ORF">YLM1_0319</name>
</gene>
<accession>A0A126QYX4</accession>
<evidence type="ECO:0000313" key="3">
    <source>
        <dbReference type="EMBL" id="AMK14879.1"/>
    </source>
</evidence>
<feature type="region of interest" description="Disordered" evidence="1">
    <location>
        <begin position="97"/>
        <end position="136"/>
    </location>
</feature>
<dbReference type="InterPro" id="IPR011033">
    <property type="entry name" value="PRC_barrel-like_sf"/>
</dbReference>
<dbReference type="InterPro" id="IPR027275">
    <property type="entry name" value="PRC-brl_dom"/>
</dbReference>
<feature type="compositionally biased region" description="Basic and acidic residues" evidence="1">
    <location>
        <begin position="110"/>
        <end position="127"/>
    </location>
</feature>
<dbReference type="RefSeq" id="WP_067145662.1">
    <property type="nucleotide sequence ID" value="NZ_CP014265.1"/>
</dbReference>
<dbReference type="GeneID" id="28488616"/>
<reference evidence="4" key="2">
    <citation type="submission" date="2016-02" db="EMBL/GenBank/DDBJ databases">
        <title>The draft genome sequence of the rumen methanogen Methanobrevibacter olleyae YLM1.</title>
        <authorList>
            <consortium name="New Zealand Agricultural Greenhouse Gas Research Centre/Pastoral Greenhouse Gas Research Consortium"/>
            <person name="Kelly W.J."/>
            <person name="Li D."/>
            <person name="Lambie S.C."/>
            <person name="Attwood G.T."/>
            <person name="Altermann E."/>
            <person name="Leahy S.C."/>
        </authorList>
    </citation>
    <scope>NUCLEOTIDE SEQUENCE [LARGE SCALE GENOMIC DNA]</scope>
    <source>
        <strain evidence="4">YLM1</strain>
    </source>
</reference>
<proteinExistence type="predicted"/>
<dbReference type="Gene3D" id="2.30.30.240">
    <property type="entry name" value="PRC-barrel domain"/>
    <property type="match status" value="1"/>
</dbReference>
<dbReference type="PANTHER" id="PTHR38137:SF1">
    <property type="entry name" value="PRC-BARREL DOMAIN-CONTAINING PROTEIN"/>
    <property type="match status" value="1"/>
</dbReference>
<dbReference type="STRING" id="294671.YLM1_0319"/>
<dbReference type="SUPFAM" id="SSF50346">
    <property type="entry name" value="PRC-barrel domain"/>
    <property type="match status" value="1"/>
</dbReference>
<dbReference type="EMBL" id="CP014265">
    <property type="protein sequence ID" value="AMK14879.1"/>
    <property type="molecule type" value="Genomic_DNA"/>
</dbReference>
<dbReference type="PATRIC" id="fig|294671.3.peg.321"/>
<name>A0A126QYX4_METOL</name>
<evidence type="ECO:0000256" key="1">
    <source>
        <dbReference type="SAM" id="MobiDB-lite"/>
    </source>
</evidence>
<protein>
    <recommendedName>
        <fullName evidence="2">PRC-barrel domain-containing protein</fullName>
    </recommendedName>
</protein>
<dbReference type="Proteomes" id="UP000066376">
    <property type="component" value="Chromosome"/>
</dbReference>
<dbReference type="PANTHER" id="PTHR38137">
    <property type="entry name" value="PRC-BARREL DOMAIN PROTEIN"/>
    <property type="match status" value="1"/>
</dbReference>
<evidence type="ECO:0000259" key="2">
    <source>
        <dbReference type="Pfam" id="PF05239"/>
    </source>
</evidence>
<reference evidence="3 4" key="1">
    <citation type="journal article" date="2016" name="Genome Announc.">
        <title>Draft Genome Sequence of the Rumen Methanogen Methanobrevibacter olleyae YLM1.</title>
        <authorList>
            <person name="Kelly W.J."/>
            <person name="Li D."/>
            <person name="Lambie S.C."/>
            <person name="Cox F."/>
            <person name="Attwood G.T."/>
            <person name="Altermann E."/>
            <person name="Leahy S.C."/>
        </authorList>
    </citation>
    <scope>NUCLEOTIDE SEQUENCE [LARGE SCALE GENOMIC DNA]</scope>
    <source>
        <strain evidence="3 4">YLM1</strain>
    </source>
</reference>
<evidence type="ECO:0000313" key="4">
    <source>
        <dbReference type="Proteomes" id="UP000066376"/>
    </source>
</evidence>
<feature type="domain" description="PRC-barrel" evidence="2">
    <location>
        <begin position="2"/>
        <end position="93"/>
    </location>
</feature>
<dbReference type="KEGG" id="mol:YLM1_0319"/>
<organism evidence="3 4">
    <name type="scientific">Methanobrevibacter olleyae</name>
    <dbReference type="NCBI Taxonomy" id="294671"/>
    <lineage>
        <taxon>Archaea</taxon>
        <taxon>Methanobacteriati</taxon>
        <taxon>Methanobacteriota</taxon>
        <taxon>Methanomada group</taxon>
        <taxon>Methanobacteria</taxon>
        <taxon>Methanobacteriales</taxon>
        <taxon>Methanobacteriaceae</taxon>
        <taxon>Methanobrevibacter</taxon>
    </lineage>
</organism>
<keyword evidence="4" id="KW-1185">Reference proteome</keyword>